<reference evidence="2 3" key="1">
    <citation type="submission" date="2019-02" db="EMBL/GenBank/DDBJ databases">
        <title>Deep-cultivation of Planctomycetes and their phenomic and genomic characterization uncovers novel biology.</title>
        <authorList>
            <person name="Wiegand S."/>
            <person name="Jogler M."/>
            <person name="Boedeker C."/>
            <person name="Pinto D."/>
            <person name="Vollmers J."/>
            <person name="Rivas-Marin E."/>
            <person name="Kohn T."/>
            <person name="Peeters S.H."/>
            <person name="Heuer A."/>
            <person name="Rast P."/>
            <person name="Oberbeckmann S."/>
            <person name="Bunk B."/>
            <person name="Jeske O."/>
            <person name="Meyerdierks A."/>
            <person name="Storesund J.E."/>
            <person name="Kallscheuer N."/>
            <person name="Luecker S."/>
            <person name="Lage O.M."/>
            <person name="Pohl T."/>
            <person name="Merkel B.J."/>
            <person name="Hornburger P."/>
            <person name="Mueller R.-W."/>
            <person name="Bruemmer F."/>
            <person name="Labrenz M."/>
            <person name="Spormann A.M."/>
            <person name="Op Den Camp H."/>
            <person name="Overmann J."/>
            <person name="Amann R."/>
            <person name="Jetten M.S.M."/>
            <person name="Mascher T."/>
            <person name="Medema M.H."/>
            <person name="Devos D.P."/>
            <person name="Kaster A.-K."/>
            <person name="Ovreas L."/>
            <person name="Rohde M."/>
            <person name="Galperin M.Y."/>
            <person name="Jogler C."/>
        </authorList>
    </citation>
    <scope>NUCLEOTIDE SEQUENCE [LARGE SCALE GENOMIC DNA]</scope>
    <source>
        <strain evidence="2 3">CA54</strain>
    </source>
</reference>
<evidence type="ECO:0000313" key="2">
    <source>
        <dbReference type="EMBL" id="TWU08929.1"/>
    </source>
</evidence>
<keyword evidence="3" id="KW-1185">Reference proteome</keyword>
<name>A0A5C6BCA7_9PLAN</name>
<evidence type="ECO:0000256" key="1">
    <source>
        <dbReference type="SAM" id="MobiDB-lite"/>
    </source>
</evidence>
<feature type="compositionally biased region" description="Polar residues" evidence="1">
    <location>
        <begin position="1"/>
        <end position="14"/>
    </location>
</feature>
<organism evidence="2 3">
    <name type="scientific">Symmachiella macrocystis</name>
    <dbReference type="NCBI Taxonomy" id="2527985"/>
    <lineage>
        <taxon>Bacteria</taxon>
        <taxon>Pseudomonadati</taxon>
        <taxon>Planctomycetota</taxon>
        <taxon>Planctomycetia</taxon>
        <taxon>Planctomycetales</taxon>
        <taxon>Planctomycetaceae</taxon>
        <taxon>Symmachiella</taxon>
    </lineage>
</organism>
<dbReference type="Proteomes" id="UP000320735">
    <property type="component" value="Unassembled WGS sequence"/>
</dbReference>
<dbReference type="EMBL" id="SJPP01000002">
    <property type="protein sequence ID" value="TWU08929.1"/>
    <property type="molecule type" value="Genomic_DNA"/>
</dbReference>
<proteinExistence type="predicted"/>
<accession>A0A5C6BCA7</accession>
<feature type="region of interest" description="Disordered" evidence="1">
    <location>
        <begin position="1"/>
        <end position="79"/>
    </location>
</feature>
<evidence type="ECO:0000313" key="3">
    <source>
        <dbReference type="Proteomes" id="UP000320735"/>
    </source>
</evidence>
<dbReference type="AlphaFoldDB" id="A0A5C6BCA7"/>
<comment type="caution">
    <text evidence="2">The sequence shown here is derived from an EMBL/GenBank/DDBJ whole genome shotgun (WGS) entry which is preliminary data.</text>
</comment>
<gene>
    <name evidence="2" type="ORF">CA54_41680</name>
</gene>
<sequence>MTETPVQDTQTAATSPAGPIPRQAPIPTHIAGHTVNTEEQDTLDQRMGEEDMGNVTPSPRSGYLPTEPPARARNSWKSQ</sequence>
<protein>
    <submittedName>
        <fullName evidence="2">Uncharacterized protein</fullName>
    </submittedName>
</protein>